<dbReference type="GO" id="GO:0004177">
    <property type="term" value="F:aminopeptidase activity"/>
    <property type="evidence" value="ECO:0007669"/>
    <property type="project" value="UniProtKB-EC"/>
</dbReference>
<evidence type="ECO:0000313" key="4">
    <source>
        <dbReference type="EMBL" id="TKH11542.1"/>
    </source>
</evidence>
<reference evidence="4 5" key="1">
    <citation type="journal article" date="2019" name="Environ. Microbiol.">
        <title>An active ?-lactamase is a part of an orchestrated cell wall stress resistance network of Bacillus subtilis and related rhizosphere species.</title>
        <authorList>
            <person name="Bucher T."/>
            <person name="Keren-Paz A."/>
            <person name="Hausser J."/>
            <person name="Olender T."/>
            <person name="Cytryn E."/>
            <person name="Kolodkin-Gal I."/>
        </authorList>
    </citation>
    <scope>NUCLEOTIDE SEQUENCE [LARGE SCALE GENOMIC DNA]</scope>
    <source>
        <strain evidence="4 5">I4</strain>
    </source>
</reference>
<comment type="caution">
    <text evidence="4">The sequence shown here is derived from an EMBL/GenBank/DDBJ whole genome shotgun (WGS) entry which is preliminary data.</text>
</comment>
<dbReference type="PRINTS" id="PR00793">
    <property type="entry name" value="PROAMNOPTASE"/>
</dbReference>
<dbReference type="InterPro" id="IPR002410">
    <property type="entry name" value="Peptidase_S33"/>
</dbReference>
<proteinExistence type="inferred from homology"/>
<evidence type="ECO:0000259" key="3">
    <source>
        <dbReference type="Pfam" id="PF00561"/>
    </source>
</evidence>
<name>A0A9X9ESP0_9BACI</name>
<dbReference type="Proteomes" id="UP000309170">
    <property type="component" value="Unassembled WGS sequence"/>
</dbReference>
<feature type="domain" description="AB hydrolase-1" evidence="3">
    <location>
        <begin position="21"/>
        <end position="239"/>
    </location>
</feature>
<accession>A0A9X9ESP0</accession>
<dbReference type="PRINTS" id="PR00111">
    <property type="entry name" value="ABHYDROLASE"/>
</dbReference>
<protein>
    <submittedName>
        <fullName evidence="4">Alpha/beta fold hydrolase</fullName>
    </submittedName>
</protein>
<dbReference type="Gene3D" id="3.40.50.1820">
    <property type="entry name" value="alpha/beta hydrolase"/>
    <property type="match status" value="1"/>
</dbReference>
<keyword evidence="2 4" id="KW-0378">Hydrolase</keyword>
<gene>
    <name evidence="4" type="ORF">FC678_11970</name>
</gene>
<sequence length="264" mass="29777">MADLGGEHIGFKPFLTPLSASMQLIYMDQRGCGQSDRGPQSTYNLENNVEDLEAVRNYLGLEKVIVLGHSYGGMVAQKYAICYPDSVAALLLIATSPSHIFGEEALVKIEETGTDNQRRMARILFEGTMEKQQMAEFSIVMEPLYFYSSRGKVISEAEKEIMRKKKSNFNVEAANEGAKFLKTYDLVEQLNQIMCPTLVAGGRHDWITPVEASLLIAEKIPDSELSIFEKSCHYLFIDENREFISRISSFINERFGFQEKAASR</sequence>
<dbReference type="OrthoDB" id="9796770at2"/>
<organism evidence="4 5">
    <name type="scientific">Peribacillus simplex</name>
    <dbReference type="NCBI Taxonomy" id="1478"/>
    <lineage>
        <taxon>Bacteria</taxon>
        <taxon>Bacillati</taxon>
        <taxon>Bacillota</taxon>
        <taxon>Bacilli</taxon>
        <taxon>Bacillales</taxon>
        <taxon>Bacillaceae</taxon>
        <taxon>Peribacillus</taxon>
    </lineage>
</organism>
<dbReference type="InterPro" id="IPR029058">
    <property type="entry name" value="AB_hydrolase_fold"/>
</dbReference>
<dbReference type="InterPro" id="IPR050266">
    <property type="entry name" value="AB_hydrolase_sf"/>
</dbReference>
<dbReference type="Pfam" id="PF00561">
    <property type="entry name" value="Abhydrolase_1"/>
    <property type="match status" value="1"/>
</dbReference>
<dbReference type="GO" id="GO:0016020">
    <property type="term" value="C:membrane"/>
    <property type="evidence" value="ECO:0007669"/>
    <property type="project" value="TreeGrafter"/>
</dbReference>
<dbReference type="EMBL" id="SZNT01000149">
    <property type="protein sequence ID" value="TKH11542.1"/>
    <property type="molecule type" value="Genomic_DNA"/>
</dbReference>
<comment type="similarity">
    <text evidence="1">Belongs to the peptidase S33 family.</text>
</comment>
<dbReference type="SUPFAM" id="SSF53474">
    <property type="entry name" value="alpha/beta-Hydrolases"/>
    <property type="match status" value="1"/>
</dbReference>
<dbReference type="AlphaFoldDB" id="A0A9X9ESP0"/>
<dbReference type="PANTHER" id="PTHR43798:SF33">
    <property type="entry name" value="HYDROLASE, PUTATIVE (AFU_ORTHOLOGUE AFUA_2G14860)-RELATED"/>
    <property type="match status" value="1"/>
</dbReference>
<evidence type="ECO:0000256" key="2">
    <source>
        <dbReference type="ARBA" id="ARBA00022801"/>
    </source>
</evidence>
<dbReference type="GO" id="GO:0006508">
    <property type="term" value="P:proteolysis"/>
    <property type="evidence" value="ECO:0007669"/>
    <property type="project" value="InterPro"/>
</dbReference>
<evidence type="ECO:0000313" key="5">
    <source>
        <dbReference type="Proteomes" id="UP000309170"/>
    </source>
</evidence>
<evidence type="ECO:0000256" key="1">
    <source>
        <dbReference type="ARBA" id="ARBA00010088"/>
    </source>
</evidence>
<dbReference type="PANTHER" id="PTHR43798">
    <property type="entry name" value="MONOACYLGLYCEROL LIPASE"/>
    <property type="match status" value="1"/>
</dbReference>
<dbReference type="InterPro" id="IPR000073">
    <property type="entry name" value="AB_hydrolase_1"/>
</dbReference>